<dbReference type="Proteomes" id="UP000003250">
    <property type="component" value="Unassembled WGS sequence"/>
</dbReference>
<dbReference type="PANTHER" id="PTHR34606:SF15">
    <property type="entry name" value="BON DOMAIN-CONTAINING PROTEIN"/>
    <property type="match status" value="1"/>
</dbReference>
<name>H0HM30_9HYPH</name>
<dbReference type="InterPro" id="IPR051686">
    <property type="entry name" value="Lipoprotein_DolP"/>
</dbReference>
<keyword evidence="4" id="KW-1185">Reference proteome</keyword>
<evidence type="ECO:0000313" key="3">
    <source>
        <dbReference type="EMBL" id="EHK58222.1"/>
    </source>
</evidence>
<evidence type="ECO:0000259" key="2">
    <source>
        <dbReference type="PROSITE" id="PS50914"/>
    </source>
</evidence>
<evidence type="ECO:0000313" key="4">
    <source>
        <dbReference type="Proteomes" id="UP000003250"/>
    </source>
</evidence>
<dbReference type="PATRIC" id="fig|1107882.3.peg.1180"/>
<accession>H0HM30</accession>
<sequence>MVIASKWQQSAKIGFCGTSASGDRSWNKRGAASQSPTRRLAMANPANERPGRYGADMQRARPDGDHMPDRTFGDDENWNDLGGTGVRYGGSSSGGYGTGGAALDYRDVVGSRYDWEHRYSDARQVFPEEGRHRGRGPRSYTRPDQRIREDVSDWLTEDPHIDASDIEVTVESGEVTLSGTVMSRPVKRRVEDLAESIPGVKHVQNNLRIQNRAGVLMGAGRSTGGTPGGSTGGQGNTPTIF</sequence>
<protein>
    <submittedName>
        <fullName evidence="3">Phospholipid-binding domain protein, putative</fullName>
    </submittedName>
</protein>
<dbReference type="PANTHER" id="PTHR34606">
    <property type="entry name" value="BON DOMAIN-CONTAINING PROTEIN"/>
    <property type="match status" value="1"/>
</dbReference>
<reference evidence="3 4" key="1">
    <citation type="journal article" date="2012" name="J. Bacteriol.">
        <title>Draft Genome Sequence of Mesorhizobium alhagi CCNWXJ12-2T, a Novel Salt-Resistant Species Isolated from the Desert of Northwestern China.</title>
        <authorList>
            <person name="Zhou M."/>
            <person name="Chen W."/>
            <person name="Chen H."/>
            <person name="Wei G."/>
        </authorList>
    </citation>
    <scope>NUCLEOTIDE SEQUENCE [LARGE SCALE GENOMIC DNA]</scope>
    <source>
        <strain evidence="3 4">CCNWXJ12-2</strain>
    </source>
</reference>
<gene>
    <name evidence="3" type="ORF">MAXJ12_05968</name>
</gene>
<dbReference type="SMART" id="SM00749">
    <property type="entry name" value="BON"/>
    <property type="match status" value="1"/>
</dbReference>
<evidence type="ECO:0000256" key="1">
    <source>
        <dbReference type="SAM" id="MobiDB-lite"/>
    </source>
</evidence>
<dbReference type="EMBL" id="AHAM01000038">
    <property type="protein sequence ID" value="EHK58222.1"/>
    <property type="molecule type" value="Genomic_DNA"/>
</dbReference>
<dbReference type="InterPro" id="IPR014004">
    <property type="entry name" value="Transpt-assoc_nodulatn_dom_bac"/>
</dbReference>
<dbReference type="PROSITE" id="PS50914">
    <property type="entry name" value="BON"/>
    <property type="match status" value="1"/>
</dbReference>
<feature type="compositionally biased region" description="Basic and acidic residues" evidence="1">
    <location>
        <begin position="58"/>
        <end position="73"/>
    </location>
</feature>
<dbReference type="Pfam" id="PF04972">
    <property type="entry name" value="BON"/>
    <property type="match status" value="1"/>
</dbReference>
<proteinExistence type="predicted"/>
<feature type="region of interest" description="Disordered" evidence="1">
    <location>
        <begin position="126"/>
        <end position="147"/>
    </location>
</feature>
<feature type="domain" description="BON" evidence="2">
    <location>
        <begin position="143"/>
        <end position="211"/>
    </location>
</feature>
<organism evidence="3 4">
    <name type="scientific">Mesorhizobium alhagi CCNWXJ12-2</name>
    <dbReference type="NCBI Taxonomy" id="1107882"/>
    <lineage>
        <taxon>Bacteria</taxon>
        <taxon>Pseudomonadati</taxon>
        <taxon>Pseudomonadota</taxon>
        <taxon>Alphaproteobacteria</taxon>
        <taxon>Hyphomicrobiales</taxon>
        <taxon>Phyllobacteriaceae</taxon>
        <taxon>Allomesorhizobium</taxon>
    </lineage>
</organism>
<dbReference type="Gene3D" id="3.30.1340.30">
    <property type="match status" value="1"/>
</dbReference>
<dbReference type="InterPro" id="IPR007055">
    <property type="entry name" value="BON_dom"/>
</dbReference>
<dbReference type="AlphaFoldDB" id="H0HM30"/>
<feature type="region of interest" description="Disordered" evidence="1">
    <location>
        <begin position="18"/>
        <end position="85"/>
    </location>
</feature>
<feature type="compositionally biased region" description="Gly residues" evidence="1">
    <location>
        <begin position="221"/>
        <end position="235"/>
    </location>
</feature>
<feature type="region of interest" description="Disordered" evidence="1">
    <location>
        <begin position="221"/>
        <end position="241"/>
    </location>
</feature>